<feature type="domain" description="Polymerase/histidinol phosphatase N-terminal" evidence="2">
    <location>
        <begin position="2"/>
        <end position="67"/>
    </location>
</feature>
<dbReference type="InterPro" id="IPR004013">
    <property type="entry name" value="PHP_dom"/>
</dbReference>
<proteinExistence type="predicted"/>
<dbReference type="InterPro" id="IPR052018">
    <property type="entry name" value="PHP_domain"/>
</dbReference>
<organism evidence="3 4">
    <name type="scientific">Archangium minus</name>
    <dbReference type="NCBI Taxonomy" id="83450"/>
    <lineage>
        <taxon>Bacteria</taxon>
        <taxon>Pseudomonadati</taxon>
        <taxon>Myxococcota</taxon>
        <taxon>Myxococcia</taxon>
        <taxon>Myxococcales</taxon>
        <taxon>Cystobacterineae</taxon>
        <taxon>Archangiaceae</taxon>
        <taxon>Archangium</taxon>
    </lineage>
</organism>
<name>A0ABY9X0I7_9BACT</name>
<dbReference type="Pfam" id="PF02811">
    <property type="entry name" value="PHP"/>
    <property type="match status" value="1"/>
</dbReference>
<dbReference type="RefSeq" id="WP_395806578.1">
    <property type="nucleotide sequence ID" value="NZ_CP043494.1"/>
</dbReference>
<dbReference type="PANTHER" id="PTHR42924">
    <property type="entry name" value="EXONUCLEASE"/>
    <property type="match status" value="1"/>
</dbReference>
<dbReference type="SMART" id="SM00481">
    <property type="entry name" value="POLIIIAc"/>
    <property type="match status" value="1"/>
</dbReference>
<protein>
    <submittedName>
        <fullName evidence="3">PHP domain-containing protein</fullName>
    </submittedName>
</protein>
<feature type="compositionally biased region" description="Polar residues" evidence="1">
    <location>
        <begin position="270"/>
        <end position="279"/>
    </location>
</feature>
<evidence type="ECO:0000313" key="3">
    <source>
        <dbReference type="EMBL" id="WNG48917.1"/>
    </source>
</evidence>
<keyword evidence="4" id="KW-1185">Reference proteome</keyword>
<dbReference type="PANTHER" id="PTHR42924:SF3">
    <property type="entry name" value="POLYMERASE_HISTIDINOL PHOSPHATASE N-TERMINAL DOMAIN-CONTAINING PROTEIN"/>
    <property type="match status" value="1"/>
</dbReference>
<gene>
    <name evidence="3" type="ORF">F0U60_35965</name>
</gene>
<dbReference type="Gene3D" id="3.20.20.140">
    <property type="entry name" value="Metal-dependent hydrolases"/>
    <property type="match status" value="1"/>
</dbReference>
<sequence>MIDLHSHTTASDGQHSPAELLALAASAGVKVLAVTDHDTVAGLGEAAEAARAHGLELVPGIELSAFVLKREVHILGHFVRPDFPELASYAARLRVEREQRMERMVEGLRKMGFPVRMEEVRTIAGSAQLGRPHLARLLVERGWCLDVKDAFDRFLGSGKSAWVDRFKLDGAEAIRLIHRAGGTATLAHPGSSKVERYELLQLAKAGLDGMEALHADHNPSVQEKYLKFAKEFDLVPTGGSDFHGEQVTPGKRPGDSTTPPENFAKLRARATSQAAQPAS</sequence>
<evidence type="ECO:0000259" key="2">
    <source>
        <dbReference type="SMART" id="SM00481"/>
    </source>
</evidence>
<accession>A0ABY9X0I7</accession>
<reference evidence="3 4" key="1">
    <citation type="submission" date="2019-08" db="EMBL/GenBank/DDBJ databases">
        <title>Archangium and Cystobacter genomes.</title>
        <authorList>
            <person name="Chen I.-C.K."/>
            <person name="Wielgoss S."/>
        </authorList>
    </citation>
    <scope>NUCLEOTIDE SEQUENCE [LARGE SCALE GENOMIC DNA]</scope>
    <source>
        <strain evidence="3 4">Cbm 6</strain>
    </source>
</reference>
<dbReference type="EMBL" id="CP043494">
    <property type="protein sequence ID" value="WNG48917.1"/>
    <property type="molecule type" value="Genomic_DNA"/>
</dbReference>
<dbReference type="SUPFAM" id="SSF89550">
    <property type="entry name" value="PHP domain-like"/>
    <property type="match status" value="1"/>
</dbReference>
<dbReference type="InterPro" id="IPR016195">
    <property type="entry name" value="Pol/histidinol_Pase-like"/>
</dbReference>
<feature type="region of interest" description="Disordered" evidence="1">
    <location>
        <begin position="239"/>
        <end position="279"/>
    </location>
</feature>
<dbReference type="Gene3D" id="1.10.150.650">
    <property type="match status" value="1"/>
</dbReference>
<dbReference type="Proteomes" id="UP001611383">
    <property type="component" value="Chromosome"/>
</dbReference>
<evidence type="ECO:0000313" key="4">
    <source>
        <dbReference type="Proteomes" id="UP001611383"/>
    </source>
</evidence>
<evidence type="ECO:0000256" key="1">
    <source>
        <dbReference type="SAM" id="MobiDB-lite"/>
    </source>
</evidence>
<dbReference type="CDD" id="cd07438">
    <property type="entry name" value="PHP_HisPPase_AMP"/>
    <property type="match status" value="1"/>
</dbReference>
<dbReference type="InterPro" id="IPR003141">
    <property type="entry name" value="Pol/His_phosphatase_N"/>
</dbReference>